<organism evidence="14 15">
    <name type="scientific">Sporosarcina saromensis</name>
    <dbReference type="NCBI Taxonomy" id="359365"/>
    <lineage>
        <taxon>Bacteria</taxon>
        <taxon>Bacillati</taxon>
        <taxon>Bacillota</taxon>
        <taxon>Bacilli</taxon>
        <taxon>Bacillales</taxon>
        <taxon>Caryophanaceae</taxon>
        <taxon>Sporosarcina</taxon>
    </lineage>
</organism>
<comment type="subcellular location">
    <subcellularLocation>
        <location evidence="1">Cell membrane</location>
        <topology evidence="1">Single-pass membrane protein</topology>
    </subcellularLocation>
</comment>
<feature type="transmembrane region" description="Helical" evidence="13">
    <location>
        <begin position="48"/>
        <end position="65"/>
    </location>
</feature>
<evidence type="ECO:0000256" key="2">
    <source>
        <dbReference type="ARBA" id="ARBA00022475"/>
    </source>
</evidence>
<protein>
    <recommendedName>
        <fullName evidence="11">Glycosyl-4,4'-diaponeurosporenoate acyltransferase</fullName>
    </recommendedName>
</protein>
<dbReference type="RefSeq" id="WP_317943559.1">
    <property type="nucleotide sequence ID" value="NZ_JAUBDI010000006.1"/>
</dbReference>
<dbReference type="EMBL" id="JAUBDI010000006">
    <property type="protein sequence ID" value="MDW0113292.1"/>
    <property type="molecule type" value="Genomic_DNA"/>
</dbReference>
<evidence type="ECO:0000256" key="13">
    <source>
        <dbReference type="SAM" id="Phobius"/>
    </source>
</evidence>
<dbReference type="Proteomes" id="UP001282284">
    <property type="component" value="Unassembled WGS sequence"/>
</dbReference>
<evidence type="ECO:0000256" key="7">
    <source>
        <dbReference type="ARBA" id="ARBA00023136"/>
    </source>
</evidence>
<evidence type="ECO:0000256" key="10">
    <source>
        <dbReference type="ARBA" id="ARBA00023603"/>
    </source>
</evidence>
<comment type="function">
    <text evidence="12">Catalyzes the acylation of glycosyl-4,4'-diaponeurosporenoate, i.e. the esterification of glucose at the C6'' position with the carboxyl group of the C(15) fatty acid 12-methyltetradecanoic acid, to yield staphyloxanthin. This is the last step in the biosynthesis of this orange pigment, present in most staphylococci strains.</text>
</comment>
<evidence type="ECO:0000256" key="3">
    <source>
        <dbReference type="ARBA" id="ARBA00022679"/>
    </source>
</evidence>
<keyword evidence="2" id="KW-1003">Cell membrane</keyword>
<keyword evidence="6 13" id="KW-1133">Transmembrane helix</keyword>
<comment type="similarity">
    <text evidence="10">Belongs to the acyltransferase CrtO family.</text>
</comment>
<dbReference type="InterPro" id="IPR044021">
    <property type="entry name" value="CrtO"/>
</dbReference>
<keyword evidence="3" id="KW-0808">Transferase</keyword>
<evidence type="ECO:0000313" key="14">
    <source>
        <dbReference type="EMBL" id="MDW0113292.1"/>
    </source>
</evidence>
<comment type="caution">
    <text evidence="14">The sequence shown here is derived from an EMBL/GenBank/DDBJ whole genome shotgun (WGS) entry which is preliminary data.</text>
</comment>
<reference evidence="14 15" key="1">
    <citation type="submission" date="2023-06" db="EMBL/GenBank/DDBJ databases">
        <title>Sporosarcina sp. nov., isolated from Korean traditional fermented seafood 'Jeotgal'.</title>
        <authorList>
            <person name="Yang A.I."/>
            <person name="Shin N.-R."/>
        </authorList>
    </citation>
    <scope>NUCLEOTIDE SEQUENCE [LARGE SCALE GENOMIC DNA]</scope>
    <source>
        <strain evidence="14 15">KCTC13119</strain>
    </source>
</reference>
<evidence type="ECO:0000256" key="12">
    <source>
        <dbReference type="ARBA" id="ARBA00025324"/>
    </source>
</evidence>
<evidence type="ECO:0000256" key="11">
    <source>
        <dbReference type="ARBA" id="ARBA00023667"/>
    </source>
</evidence>
<keyword evidence="4 13" id="KW-0812">Transmembrane</keyword>
<accession>A0ABU4G8I8</accession>
<keyword evidence="5" id="KW-0732">Signal</keyword>
<comment type="pathway">
    <text evidence="9">Carotenoid biosynthesis; staphyloxanthin biosynthesis; staphyloxanthin from farnesyl diphosphate: step 5/5.</text>
</comment>
<evidence type="ECO:0000256" key="6">
    <source>
        <dbReference type="ARBA" id="ARBA00022989"/>
    </source>
</evidence>
<name>A0ABU4G8I8_9BACL</name>
<sequence length="80" mass="9681">MFSKRQMHGRDSTSLSLFLLESRRAEFVHWLMIVPSFLFFLWNPLWAAWLNVLYAVLFNVPLIIIQRYNRPRLERIISSQ</sequence>
<evidence type="ECO:0000256" key="4">
    <source>
        <dbReference type="ARBA" id="ARBA00022692"/>
    </source>
</evidence>
<keyword evidence="8" id="KW-0012">Acyltransferase</keyword>
<dbReference type="Pfam" id="PF18927">
    <property type="entry name" value="CrtO"/>
    <property type="match status" value="1"/>
</dbReference>
<evidence type="ECO:0000256" key="9">
    <source>
        <dbReference type="ARBA" id="ARBA00023588"/>
    </source>
</evidence>
<proteinExistence type="inferred from homology"/>
<evidence type="ECO:0000256" key="8">
    <source>
        <dbReference type="ARBA" id="ARBA00023315"/>
    </source>
</evidence>
<gene>
    <name evidence="14" type="ORF">QT711_08830</name>
</gene>
<evidence type="ECO:0000256" key="5">
    <source>
        <dbReference type="ARBA" id="ARBA00022729"/>
    </source>
</evidence>
<keyword evidence="7 13" id="KW-0472">Membrane</keyword>
<evidence type="ECO:0000313" key="15">
    <source>
        <dbReference type="Proteomes" id="UP001282284"/>
    </source>
</evidence>
<evidence type="ECO:0000256" key="1">
    <source>
        <dbReference type="ARBA" id="ARBA00004162"/>
    </source>
</evidence>
<keyword evidence="15" id="KW-1185">Reference proteome</keyword>